<dbReference type="InterPro" id="IPR010791">
    <property type="entry name" value="AttH_dom"/>
</dbReference>
<protein>
    <recommendedName>
        <fullName evidence="1">AttH domain-containing protein</fullName>
    </recommendedName>
</protein>
<reference evidence="2 3" key="1">
    <citation type="submission" date="2015-07" db="EMBL/GenBank/DDBJ databases">
        <title>Whole genome sequence of Thermanaerothrix daxensis DSM 23592.</title>
        <authorList>
            <person name="Hemp J."/>
            <person name="Ward L.M."/>
            <person name="Pace L.A."/>
            <person name="Fischer W.W."/>
        </authorList>
    </citation>
    <scope>NUCLEOTIDE SEQUENCE [LARGE SCALE GENOMIC DNA]</scope>
    <source>
        <strain evidence="2 3">GNS-1</strain>
    </source>
</reference>
<dbReference type="OrthoDB" id="9770826at2"/>
<proteinExistence type="predicted"/>
<dbReference type="Pfam" id="PF17186">
    <property type="entry name" value="Lipocalin_9"/>
    <property type="match status" value="1"/>
</dbReference>
<accession>A0A0P6Y6Z9</accession>
<dbReference type="STRING" id="869279.SE15_05830"/>
<evidence type="ECO:0000313" key="2">
    <source>
        <dbReference type="EMBL" id="KPL84587.1"/>
    </source>
</evidence>
<dbReference type="SUPFAM" id="SSF159245">
    <property type="entry name" value="AttH-like"/>
    <property type="match status" value="1"/>
</dbReference>
<dbReference type="Proteomes" id="UP000050544">
    <property type="component" value="Unassembled WGS sequence"/>
</dbReference>
<dbReference type="InterPro" id="IPR023374">
    <property type="entry name" value="AttH-like_dom_sf"/>
</dbReference>
<comment type="caution">
    <text evidence="2">The sequence shown here is derived from an EMBL/GenBank/DDBJ whole genome shotgun (WGS) entry which is preliminary data.</text>
</comment>
<dbReference type="Gene3D" id="2.40.370.10">
    <property type="entry name" value="AttH-like domain"/>
    <property type="match status" value="2"/>
</dbReference>
<organism evidence="2 3">
    <name type="scientific">Thermanaerothrix daxensis</name>
    <dbReference type="NCBI Taxonomy" id="869279"/>
    <lineage>
        <taxon>Bacteria</taxon>
        <taxon>Bacillati</taxon>
        <taxon>Chloroflexota</taxon>
        <taxon>Anaerolineae</taxon>
        <taxon>Anaerolineales</taxon>
        <taxon>Anaerolineaceae</taxon>
        <taxon>Thermanaerothrix</taxon>
    </lineage>
</organism>
<evidence type="ECO:0000259" key="1">
    <source>
        <dbReference type="Pfam" id="PF07143"/>
    </source>
</evidence>
<dbReference type="PANTHER" id="PTHR38591">
    <property type="entry name" value="HYDROLASE"/>
    <property type="match status" value="1"/>
</dbReference>
<dbReference type="AlphaFoldDB" id="A0A0P6Y6Z9"/>
<dbReference type="Pfam" id="PF07143">
    <property type="entry name" value="CrtC"/>
    <property type="match status" value="1"/>
</dbReference>
<dbReference type="PATRIC" id="fig|869279.4.peg.1170"/>
<dbReference type="EMBL" id="LGKO01000002">
    <property type="protein sequence ID" value="KPL84587.1"/>
    <property type="molecule type" value="Genomic_DNA"/>
</dbReference>
<sequence>MMLSFLALALSITGCQPRSFLSPTPPPQADLPLPQAGFEKAIQPRIFHFPLDQGPHPNFQTEWWYYTGNLETPEGHHFGFQLTFFRRSLLPPQSKPQRSSAWATTQVYMGHLALTDVSEKRFRFQERFSREALGLAGAQGEPRFGVWLEDWSVVQLDEHRYQLLARTSEIGLDLILQDQKGFILQGDQGLSRKGEEPGNASYYISQTRLTISGQIRSGKQAYSVQGVGWMDHEFSTSALGKDQVGWDWFALQLDDGSDLMFFILRDNQGNPTPYSSGSLITPDGEVQPLGMKDVQIEVLHHWTSPHSGAIYPSQWYIRLPSQELALRVSPYIEDQELRVSFTYWEGAVKVEGFRASMPIRGVGYVELTGYAGSMQGQF</sequence>
<name>A0A0P6Y6Z9_9CHLR</name>
<keyword evidence="3" id="KW-1185">Reference proteome</keyword>
<feature type="domain" description="AttH" evidence="1">
    <location>
        <begin position="61"/>
        <end position="236"/>
    </location>
</feature>
<dbReference type="RefSeq" id="WP_054521133.1">
    <property type="nucleotide sequence ID" value="NZ_LGKO01000002.1"/>
</dbReference>
<dbReference type="PANTHER" id="PTHR38591:SF1">
    <property type="entry name" value="BLL1000 PROTEIN"/>
    <property type="match status" value="1"/>
</dbReference>
<gene>
    <name evidence="2" type="ORF">SE15_05830</name>
</gene>
<evidence type="ECO:0000313" key="3">
    <source>
        <dbReference type="Proteomes" id="UP000050544"/>
    </source>
</evidence>